<dbReference type="AlphaFoldDB" id="A0A0Q1B2S5"/>
<feature type="domain" description="NurA" evidence="1">
    <location>
        <begin position="160"/>
        <end position="269"/>
    </location>
</feature>
<comment type="caution">
    <text evidence="2">The sequence shown here is derived from an EMBL/GenBank/DDBJ whole genome shotgun (WGS) entry which is preliminary data.</text>
</comment>
<reference evidence="2 3" key="1">
    <citation type="submission" date="2015-09" db="EMBL/GenBank/DDBJ databases">
        <title>Heavy metals and arsenic resistance mechanisms in polyextremophilic archaea of the family Ferroplasmaceae.</title>
        <authorList>
            <person name="Bulaev A.G."/>
            <person name="Kanygina A.V."/>
        </authorList>
    </citation>
    <scope>NUCLEOTIDE SEQUENCE [LARGE SCALE GENOMIC DNA]</scope>
    <source>
        <strain evidence="2 3">BH2</strain>
    </source>
</reference>
<protein>
    <recommendedName>
        <fullName evidence="1">NurA domain-containing protein</fullName>
    </recommendedName>
</protein>
<dbReference type="InterPro" id="IPR018977">
    <property type="entry name" value="NurA_domain"/>
</dbReference>
<gene>
    <name evidence="2" type="ORF">AOG55_01525</name>
</gene>
<accession>A0A0Q1B2S5</accession>
<evidence type="ECO:0000313" key="3">
    <source>
        <dbReference type="Proteomes" id="UP000050301"/>
    </source>
</evidence>
<sequence>MDYYSKLIISEDFNKLIEELQKSNINFSKDEITAPISINTPDYTGNGKIKVLEDKNIINLNPELGYEYIKNTNHIISGYDESLINIPALEGNGYMFAHSLVTLKSEKYIPIVKLSLNFYTKSRTLVNNSNLIKYADDLSIQSKIDYVLDKIKLLEEYTIQNSIILIDGPLIGGQISEYNIKLNLNLLKKGVIPIFIVKNSDSSLIVDNLYEGQYNSDFEFAFKILKKGQRTSLYMYQDINSRNKNKIFTYIKPYEHVSPIRFEIHEETYKFYKNQLDNIFNCIYYLLLSQGNVNNPQPKIVAIAEEYAREVLKTINIDDIIFKSGLVPTMNYTRFGW</sequence>
<dbReference type="EMBL" id="LKBH01000274">
    <property type="protein sequence ID" value="KQB34061.1"/>
    <property type="molecule type" value="Genomic_DNA"/>
</dbReference>
<dbReference type="RefSeq" id="WP_055041112.1">
    <property type="nucleotide sequence ID" value="NZ_LKBH01000274.1"/>
</dbReference>
<dbReference type="InParanoid" id="A0A0Q1B2S5"/>
<name>A0A0Q1B2S5_9ARCH</name>
<organism evidence="2 3">
    <name type="scientific">Acidiplasma cupricumulans</name>
    <dbReference type="NCBI Taxonomy" id="312540"/>
    <lineage>
        <taxon>Archaea</taxon>
        <taxon>Methanobacteriati</taxon>
        <taxon>Thermoplasmatota</taxon>
        <taxon>Thermoplasmata</taxon>
        <taxon>Thermoplasmatales</taxon>
        <taxon>Ferroplasmaceae</taxon>
        <taxon>Acidiplasma</taxon>
    </lineage>
</organism>
<evidence type="ECO:0000313" key="2">
    <source>
        <dbReference type="EMBL" id="KQB34061.1"/>
    </source>
</evidence>
<evidence type="ECO:0000259" key="1">
    <source>
        <dbReference type="Pfam" id="PF09376"/>
    </source>
</evidence>
<keyword evidence="3" id="KW-1185">Reference proteome</keyword>
<proteinExistence type="predicted"/>
<dbReference type="Proteomes" id="UP000050301">
    <property type="component" value="Unassembled WGS sequence"/>
</dbReference>
<dbReference type="Pfam" id="PF09376">
    <property type="entry name" value="NurA"/>
    <property type="match status" value="1"/>
</dbReference>